<feature type="domain" description="ABC transporter" evidence="4">
    <location>
        <begin position="6"/>
        <end position="245"/>
    </location>
</feature>
<dbReference type="InterPro" id="IPR003439">
    <property type="entry name" value="ABC_transporter-like_ATP-bd"/>
</dbReference>
<accession>A0A212QMZ2</accession>
<name>A0A212QMZ2_9PROT</name>
<dbReference type="Pfam" id="PF00005">
    <property type="entry name" value="ABC_tran"/>
    <property type="match status" value="1"/>
</dbReference>
<organism evidence="5 6">
    <name type="scientific">Arboricoccus pini</name>
    <dbReference type="NCBI Taxonomy" id="1963835"/>
    <lineage>
        <taxon>Bacteria</taxon>
        <taxon>Pseudomonadati</taxon>
        <taxon>Pseudomonadota</taxon>
        <taxon>Alphaproteobacteria</taxon>
        <taxon>Geminicoccales</taxon>
        <taxon>Geminicoccaceae</taxon>
        <taxon>Arboricoccus</taxon>
    </lineage>
</organism>
<evidence type="ECO:0000256" key="1">
    <source>
        <dbReference type="ARBA" id="ARBA00022448"/>
    </source>
</evidence>
<dbReference type="OrthoDB" id="9802264at2"/>
<dbReference type="InterPro" id="IPR003593">
    <property type="entry name" value="AAA+_ATPase"/>
</dbReference>
<evidence type="ECO:0000259" key="4">
    <source>
        <dbReference type="PROSITE" id="PS50893"/>
    </source>
</evidence>
<dbReference type="Proteomes" id="UP000197065">
    <property type="component" value="Unassembled WGS sequence"/>
</dbReference>
<dbReference type="PANTHER" id="PTHR43776">
    <property type="entry name" value="TRANSPORT ATP-BINDING PROTEIN"/>
    <property type="match status" value="1"/>
</dbReference>
<keyword evidence="3 5" id="KW-0067">ATP-binding</keyword>
<dbReference type="RefSeq" id="WP_088559923.1">
    <property type="nucleotide sequence ID" value="NZ_FYEH01000002.1"/>
</dbReference>
<sequence length="260" mass="28113">MTEPLLRVEGLSKRFHGKDVVVDVDLSLTAGETLVVIGASGVGKTTLARLILCLVEPDAGAIHLDGIDLVGLRGAARRRHRRALQMVFQDSLAALNPRADVLRLLTDPLRVRLDIARSRRTALIHAVLDDVDLDPGLLGRPPHALSGGQRQRVALARALLADARLIIMDEPMAAQDAVRRLRLAALVKRLQAERNLSFLVITHDLETAAILADRVAVMASGRLVETGPAERILRQPASDAARHLLAARLRLPPAQTKGGD</sequence>
<dbReference type="EMBL" id="FYEH01000002">
    <property type="protein sequence ID" value="SNB60715.1"/>
    <property type="molecule type" value="Genomic_DNA"/>
</dbReference>
<dbReference type="SMART" id="SM00382">
    <property type="entry name" value="AAA"/>
    <property type="match status" value="1"/>
</dbReference>
<evidence type="ECO:0000256" key="2">
    <source>
        <dbReference type="ARBA" id="ARBA00022741"/>
    </source>
</evidence>
<keyword evidence="1" id="KW-0813">Transport</keyword>
<dbReference type="SUPFAM" id="SSF52540">
    <property type="entry name" value="P-loop containing nucleoside triphosphate hydrolases"/>
    <property type="match status" value="1"/>
</dbReference>
<dbReference type="PROSITE" id="PS00211">
    <property type="entry name" value="ABC_TRANSPORTER_1"/>
    <property type="match status" value="1"/>
</dbReference>
<keyword evidence="6" id="KW-1185">Reference proteome</keyword>
<dbReference type="GO" id="GO:0055085">
    <property type="term" value="P:transmembrane transport"/>
    <property type="evidence" value="ECO:0007669"/>
    <property type="project" value="UniProtKB-ARBA"/>
</dbReference>
<gene>
    <name evidence="5" type="ORF">SAMN07250955_10233</name>
</gene>
<protein>
    <submittedName>
        <fullName evidence="5">Peptide/nickel transport system ATP-binding protein/peptide/nickel transport system ATP-binding protein</fullName>
    </submittedName>
</protein>
<keyword evidence="2" id="KW-0547">Nucleotide-binding</keyword>
<evidence type="ECO:0000313" key="6">
    <source>
        <dbReference type="Proteomes" id="UP000197065"/>
    </source>
</evidence>
<dbReference type="GO" id="GO:0005524">
    <property type="term" value="F:ATP binding"/>
    <property type="evidence" value="ECO:0007669"/>
    <property type="project" value="UniProtKB-KW"/>
</dbReference>
<dbReference type="Gene3D" id="3.40.50.300">
    <property type="entry name" value="P-loop containing nucleotide triphosphate hydrolases"/>
    <property type="match status" value="1"/>
</dbReference>
<dbReference type="InterPro" id="IPR017871">
    <property type="entry name" value="ABC_transporter-like_CS"/>
</dbReference>
<dbReference type="GO" id="GO:0016887">
    <property type="term" value="F:ATP hydrolysis activity"/>
    <property type="evidence" value="ECO:0007669"/>
    <property type="project" value="InterPro"/>
</dbReference>
<dbReference type="PROSITE" id="PS50893">
    <property type="entry name" value="ABC_TRANSPORTER_2"/>
    <property type="match status" value="1"/>
</dbReference>
<dbReference type="InterPro" id="IPR050319">
    <property type="entry name" value="ABC_transp_ATP-bind"/>
</dbReference>
<dbReference type="InterPro" id="IPR027417">
    <property type="entry name" value="P-loop_NTPase"/>
</dbReference>
<proteinExistence type="predicted"/>
<dbReference type="AlphaFoldDB" id="A0A212QMZ2"/>
<evidence type="ECO:0000256" key="3">
    <source>
        <dbReference type="ARBA" id="ARBA00022840"/>
    </source>
</evidence>
<reference evidence="5 6" key="1">
    <citation type="submission" date="2017-06" db="EMBL/GenBank/DDBJ databases">
        <authorList>
            <person name="Kim H.J."/>
            <person name="Triplett B.A."/>
        </authorList>
    </citation>
    <scope>NUCLEOTIDE SEQUENCE [LARGE SCALE GENOMIC DNA]</scope>
    <source>
        <strain evidence="5 6">B29T1</strain>
    </source>
</reference>
<evidence type="ECO:0000313" key="5">
    <source>
        <dbReference type="EMBL" id="SNB60715.1"/>
    </source>
</evidence>